<evidence type="ECO:0000313" key="1">
    <source>
        <dbReference type="EMBL" id="EKE29993.1"/>
    </source>
</evidence>
<dbReference type="EMBL" id="AMFJ01000064">
    <property type="protein sequence ID" value="EKE29993.1"/>
    <property type="molecule type" value="Genomic_DNA"/>
</dbReference>
<name>K2G427_9BACT</name>
<comment type="caution">
    <text evidence="1">The sequence shown here is derived from an EMBL/GenBank/DDBJ whole genome shotgun (WGS) entry which is preliminary data.</text>
</comment>
<accession>K2G427</accession>
<sequence>MMRNLIWESTEIGKLRVMFIDDEIAKVRELIHDITPWSAEIISFEPFYDIDETFREVLSQAPDIIFMDHWLVNWVPVKADWDKVIHELVKRWYKWKFITNTGWDANKNFSSVRGLRNEAWHRVIIENANKNAKIIGSLIQEYSQSISHILNLNKVELITRRALKEKLLSSSANINDLTEEEKNYILDSFWGDDIEKKYSLMLLLYPEEYIVDHMKTASVEQEKAMIEAIKRLAWYWVFSPDSILLTLISGKKQEETIEEAVYVPRKNLIKIALENWYDSLVQEEKEELSDEIRKTEYWLTSYSKIKNEAVYKEVLSRFKTAADYEKKAILNEMINGDYNAYARLETEAFDWIDLNSIDSSLAIMIMLKNPLSEHKKKFTLLWHYSRFDMQSATLCLIAYWEWAELPDYLIEDIWENREKILDFDRFECVEPKAIFALMSFGQFSAEYDESQKNMIISRILDKWRRKWKLSYFRDFSALTKNDYKFDLSLKNIEEFWDYDMDEIFEEILNKKLSLDKNCFLKFIKKQLAKWAYENLRKLLEIYPELKIWAINWEEASTYIKPYSPKSMIELIFELLGKKVLGLENSAKEHILNNYPWVSVQIALEKLGLKEVARYLWTSEGELNEIASRHFLENFNFFMLSKLRKSEWKQDEFKKLFLLSELY</sequence>
<organism evidence="1">
    <name type="scientific">uncultured bacterium</name>
    <name type="common">gcode 4</name>
    <dbReference type="NCBI Taxonomy" id="1234023"/>
    <lineage>
        <taxon>Bacteria</taxon>
        <taxon>environmental samples</taxon>
    </lineage>
</organism>
<reference evidence="1" key="1">
    <citation type="journal article" date="2012" name="Science">
        <title>Fermentation, hydrogen, and sulfur metabolism in multiple uncultivated bacterial phyla.</title>
        <authorList>
            <person name="Wrighton K.C."/>
            <person name="Thomas B.C."/>
            <person name="Sharon I."/>
            <person name="Miller C.S."/>
            <person name="Castelle C.J."/>
            <person name="VerBerkmoes N.C."/>
            <person name="Wilkins M.J."/>
            <person name="Hettich R.L."/>
            <person name="Lipton M.S."/>
            <person name="Williams K.H."/>
            <person name="Long P.E."/>
            <person name="Banfield J.F."/>
        </authorList>
    </citation>
    <scope>NUCLEOTIDE SEQUENCE [LARGE SCALE GENOMIC DNA]</scope>
</reference>
<gene>
    <name evidence="1" type="ORF">ACD_2C00064G0005</name>
</gene>
<proteinExistence type="predicted"/>
<dbReference type="AlphaFoldDB" id="K2G427"/>
<protein>
    <submittedName>
        <fullName evidence="1">Uncharacterized protein</fullName>
    </submittedName>
</protein>